<dbReference type="InterPro" id="IPR001461">
    <property type="entry name" value="Aspartic_peptidase_A1"/>
</dbReference>
<dbReference type="InterPro" id="IPR021109">
    <property type="entry name" value="Peptidase_aspartic_dom_sf"/>
</dbReference>
<evidence type="ECO:0000313" key="8">
    <source>
        <dbReference type="Proteomes" id="UP000283530"/>
    </source>
</evidence>
<dbReference type="Pfam" id="PF14543">
    <property type="entry name" value="TAXi_N"/>
    <property type="match status" value="2"/>
</dbReference>
<gene>
    <name evidence="7" type="ORF">CKAN_02298700</name>
</gene>
<comment type="subcellular location">
    <subcellularLocation>
        <location evidence="1">Secreted</location>
        <location evidence="1">Extracellular space</location>
    </subcellularLocation>
</comment>
<comment type="similarity">
    <text evidence="2">Belongs to the peptidase A1 family.</text>
</comment>
<dbReference type="OrthoDB" id="1904546at2759"/>
<evidence type="ECO:0000259" key="6">
    <source>
        <dbReference type="PROSITE" id="PS51767"/>
    </source>
</evidence>
<evidence type="ECO:0000256" key="1">
    <source>
        <dbReference type="ARBA" id="ARBA00004239"/>
    </source>
</evidence>
<dbReference type="AlphaFoldDB" id="A0A3S3P5D0"/>
<keyword evidence="8" id="KW-1185">Reference proteome</keyword>
<dbReference type="InterPro" id="IPR032799">
    <property type="entry name" value="TAXi_C"/>
</dbReference>
<dbReference type="InterPro" id="IPR032861">
    <property type="entry name" value="TAXi_N"/>
</dbReference>
<feature type="domain" description="Peptidase A1" evidence="6">
    <location>
        <begin position="431"/>
        <end position="803"/>
    </location>
</feature>
<sequence length="817" mass="87719">MLLQFIILTFFTISLSLFSSASSSNFKALVSPITKDPLTSLYTLTLNSNTSYVIDITGTLLWSSHCSEDYPLIPCHSEKCHRAHSLPSPLCPSITNINKHPCTCTASSINPITQTCSFGDLTYTNFTIPTTNGHTVTGLVLVRSFVSSCAPKTLLRSLPAGATGMAGLGRSEFALPLQLTTNLQLERQFAICLPSTSTAPGVAFFGSGPFFLLPPPGRDITGILSYTPLIKNPTCPDYYIDVKAIAVGGEVLCFLARVLTFDILGHGGVKLSTVTPYTTLKRHIYGPFLKAFANATKGIPRAPKVKPFDLCLNTSTLASTRLGLNVPQIDLMLANGKNWTIFGSNLMKQMGDDVACLAVVDGGGKAEQAAVIGSYQLEDNFLLFDLDKKMLGYTLSFFLFTLCITLSHAQNSFRPKALVLPVVKDSATNQYVTSINQRTPLVPVKLVVDIGSRYMWVDCDDGYVSSTYRPAICGSAQCSLAKANGCGNCFSTPRPGCSNNTCGVSPYNPIIMTSTYGDLAADVLSVQSTDGSNPGQVVTVPRFLFSCAPTFLLKGLASGVKGMAGFGRTRIGLPSQFAAAFSLPRRKFAICLSSSTSSNGAIFIGDGPYVFLPGTDVSNYLTYTPLIINPVSTAGSYVQGEPSYEYFIRVKSIKVNENRIPLNSSLLSIDSKGVGGTKISSVNPYTILESSIYKAVTDAFIRGTNLTRVAPVAPFGVCFSSKNVGSTRVGPAVSSIDLVLQNESVYWRIFGSNSVVSVSDKVMCLAFLDGGSNPRTSIVIGGYQLEDNLLQFDLATSRLIPLIGRWCFQEEPSCEWT</sequence>
<dbReference type="STRING" id="337451.A0A3S3P5D0"/>
<dbReference type="PANTHER" id="PTHR47965">
    <property type="entry name" value="ASPARTYL PROTEASE-RELATED"/>
    <property type="match status" value="1"/>
</dbReference>
<evidence type="ECO:0000256" key="4">
    <source>
        <dbReference type="ARBA" id="ARBA00022729"/>
    </source>
</evidence>
<evidence type="ECO:0000256" key="2">
    <source>
        <dbReference type="ARBA" id="ARBA00007447"/>
    </source>
</evidence>
<evidence type="ECO:0000256" key="5">
    <source>
        <dbReference type="SAM" id="SignalP"/>
    </source>
</evidence>
<feature type="signal peptide" evidence="5">
    <location>
        <begin position="1"/>
        <end position="23"/>
    </location>
</feature>
<accession>A0A3S3P5D0</accession>
<evidence type="ECO:0000313" key="7">
    <source>
        <dbReference type="EMBL" id="RWR93719.1"/>
    </source>
</evidence>
<dbReference type="PROSITE" id="PS51767">
    <property type="entry name" value="PEPTIDASE_A1"/>
    <property type="match status" value="2"/>
</dbReference>
<dbReference type="FunFam" id="2.40.70.10:FF:000045">
    <property type="entry name" value="Basic 7S globulin"/>
    <property type="match status" value="1"/>
</dbReference>
<dbReference type="SUPFAM" id="SSF50630">
    <property type="entry name" value="Acid proteases"/>
    <property type="match status" value="2"/>
</dbReference>
<dbReference type="InterPro" id="IPR033121">
    <property type="entry name" value="PEPTIDASE_A1"/>
</dbReference>
<dbReference type="CDD" id="cd05489">
    <property type="entry name" value="xylanase_inhibitor_I_like"/>
    <property type="match status" value="2"/>
</dbReference>
<feature type="chain" id="PRO_5018736419" evidence="5">
    <location>
        <begin position="24"/>
        <end position="817"/>
    </location>
</feature>
<dbReference type="PANTHER" id="PTHR47965:SF22">
    <property type="entry name" value="EUKARYOTIC ASPARTYL PROTEASE FAMILY PROTEIN"/>
    <property type="match status" value="1"/>
</dbReference>
<feature type="domain" description="Peptidase A1" evidence="6">
    <location>
        <begin position="37"/>
        <end position="394"/>
    </location>
</feature>
<organism evidence="7 8">
    <name type="scientific">Cinnamomum micranthum f. kanehirae</name>
    <dbReference type="NCBI Taxonomy" id="337451"/>
    <lineage>
        <taxon>Eukaryota</taxon>
        <taxon>Viridiplantae</taxon>
        <taxon>Streptophyta</taxon>
        <taxon>Embryophyta</taxon>
        <taxon>Tracheophyta</taxon>
        <taxon>Spermatophyta</taxon>
        <taxon>Magnoliopsida</taxon>
        <taxon>Magnoliidae</taxon>
        <taxon>Laurales</taxon>
        <taxon>Lauraceae</taxon>
        <taxon>Cinnamomum</taxon>
    </lineage>
</organism>
<dbReference type="InterPro" id="IPR033868">
    <property type="entry name" value="Xylanase_inhibitor_I-like"/>
</dbReference>
<dbReference type="Proteomes" id="UP000283530">
    <property type="component" value="Unassembled WGS sequence"/>
</dbReference>
<dbReference type="GO" id="GO:0006508">
    <property type="term" value="P:proteolysis"/>
    <property type="evidence" value="ECO:0007669"/>
    <property type="project" value="InterPro"/>
</dbReference>
<keyword evidence="3" id="KW-0964">Secreted</keyword>
<dbReference type="GO" id="GO:0004190">
    <property type="term" value="F:aspartic-type endopeptidase activity"/>
    <property type="evidence" value="ECO:0007669"/>
    <property type="project" value="InterPro"/>
</dbReference>
<dbReference type="EMBL" id="QPKB01000010">
    <property type="protein sequence ID" value="RWR93719.1"/>
    <property type="molecule type" value="Genomic_DNA"/>
</dbReference>
<protein>
    <submittedName>
        <fullName evidence="7">Basic 7S globulin</fullName>
    </submittedName>
</protein>
<keyword evidence="4 5" id="KW-0732">Signal</keyword>
<proteinExistence type="inferred from homology"/>
<reference evidence="7 8" key="1">
    <citation type="journal article" date="2019" name="Nat. Plants">
        <title>Stout camphor tree genome fills gaps in understanding of flowering plant genome evolution.</title>
        <authorList>
            <person name="Chaw S.M."/>
            <person name="Liu Y.C."/>
            <person name="Wu Y.W."/>
            <person name="Wang H.Y."/>
            <person name="Lin C.I."/>
            <person name="Wu C.S."/>
            <person name="Ke H.M."/>
            <person name="Chang L.Y."/>
            <person name="Hsu C.Y."/>
            <person name="Yang H.T."/>
            <person name="Sudianto E."/>
            <person name="Hsu M.H."/>
            <person name="Wu K.P."/>
            <person name="Wang L.N."/>
            <person name="Leebens-Mack J.H."/>
            <person name="Tsai I.J."/>
        </authorList>
    </citation>
    <scope>NUCLEOTIDE SEQUENCE [LARGE SCALE GENOMIC DNA]</scope>
    <source>
        <strain evidence="8">cv. Chaw 1501</strain>
        <tissue evidence="7">Young leaves</tissue>
    </source>
</reference>
<dbReference type="FunFam" id="2.40.70.10:FF:000041">
    <property type="entry name" value="Basic 7S globulin"/>
    <property type="match status" value="1"/>
</dbReference>
<name>A0A3S3P5D0_9MAGN</name>
<evidence type="ECO:0000256" key="3">
    <source>
        <dbReference type="ARBA" id="ARBA00022525"/>
    </source>
</evidence>
<comment type="caution">
    <text evidence="7">The sequence shown here is derived from an EMBL/GenBank/DDBJ whole genome shotgun (WGS) entry which is preliminary data.</text>
</comment>
<dbReference type="Pfam" id="PF14541">
    <property type="entry name" value="TAXi_C"/>
    <property type="match status" value="2"/>
</dbReference>
<dbReference type="GO" id="GO:0005576">
    <property type="term" value="C:extracellular region"/>
    <property type="evidence" value="ECO:0007669"/>
    <property type="project" value="UniProtKB-SubCell"/>
</dbReference>
<dbReference type="Gene3D" id="2.40.70.10">
    <property type="entry name" value="Acid Proteases"/>
    <property type="match status" value="4"/>
</dbReference>